<evidence type="ECO:0000256" key="1">
    <source>
        <dbReference type="ARBA" id="ARBA00008779"/>
    </source>
</evidence>
<dbReference type="GO" id="GO:0005539">
    <property type="term" value="F:glycosaminoglycan binding"/>
    <property type="evidence" value="ECO:0007669"/>
    <property type="project" value="TreeGrafter"/>
</dbReference>
<dbReference type="PANTHER" id="PTHR43108">
    <property type="entry name" value="N-ACETYLGLUCOSAMINE-6-SULFATASE FAMILY MEMBER"/>
    <property type="match status" value="1"/>
</dbReference>
<dbReference type="Proteomes" id="UP000030685">
    <property type="component" value="Unassembled WGS sequence"/>
</dbReference>
<name>X0K3H5_FUSO5</name>
<dbReference type="SUPFAM" id="SSF53649">
    <property type="entry name" value="Alkaline phosphatase-like"/>
    <property type="match status" value="1"/>
</dbReference>
<dbReference type="VEuPathDB" id="FungiDB:FOIG_15261"/>
<protein>
    <recommendedName>
        <fullName evidence="2">Sulfatase N-terminal domain-containing protein</fullName>
    </recommendedName>
</protein>
<dbReference type="Gene3D" id="3.40.720.10">
    <property type="entry name" value="Alkaline Phosphatase, subunit A"/>
    <property type="match status" value="1"/>
</dbReference>
<accession>X0K3H5</accession>
<organism evidence="3">
    <name type="scientific">Fusarium odoratissimum (strain NRRL 54006)</name>
    <dbReference type="NCBI Taxonomy" id="1089451"/>
    <lineage>
        <taxon>Eukaryota</taxon>
        <taxon>Fungi</taxon>
        <taxon>Dikarya</taxon>
        <taxon>Ascomycota</taxon>
        <taxon>Pezizomycotina</taxon>
        <taxon>Sordariomycetes</taxon>
        <taxon>Hypocreomycetidae</taxon>
        <taxon>Hypocreales</taxon>
        <taxon>Nectriaceae</taxon>
        <taxon>Fusarium</taxon>
        <taxon>Fusarium oxysporum species complex</taxon>
        <taxon>Fusarium oxysporum f. sp. cubense (strain race 4)</taxon>
    </lineage>
</organism>
<reference evidence="3" key="2">
    <citation type="submission" date="2012-05" db="EMBL/GenBank/DDBJ databases">
        <title>The Genome Annotation of Fusarium oxysporum II5.</title>
        <authorList>
            <consortium name="The Broad Institute Genomics Platform"/>
            <person name="Ma L.-J."/>
            <person name="Corby-Kistler H."/>
            <person name="Broz K."/>
            <person name="Gale L.R."/>
            <person name="Jonkers W."/>
            <person name="O'Donnell K."/>
            <person name="Ploetz R."/>
            <person name="Steinberg C."/>
            <person name="Schwartz D.C."/>
            <person name="VanEtten H."/>
            <person name="Zhou S."/>
            <person name="Young S.K."/>
            <person name="Zeng Q."/>
            <person name="Gargeya S."/>
            <person name="Fitzgerald M."/>
            <person name="Abouelleil A."/>
            <person name="Alvarado L."/>
            <person name="Chapman S.B."/>
            <person name="Gainer-Dewar J."/>
            <person name="Goldberg J."/>
            <person name="Griggs A."/>
            <person name="Gujja S."/>
            <person name="Hansen M."/>
            <person name="Howarth C."/>
            <person name="Imamovic A."/>
            <person name="Ireland A."/>
            <person name="Larimer J."/>
            <person name="McCowan C."/>
            <person name="Murphy C."/>
            <person name="Pearson M."/>
            <person name="Poon T.W."/>
            <person name="Priest M."/>
            <person name="Roberts A."/>
            <person name="Saif S."/>
            <person name="Shea T."/>
            <person name="Sykes S."/>
            <person name="Wortman J."/>
            <person name="Nusbaum C."/>
            <person name="Birren B."/>
        </authorList>
    </citation>
    <scope>NUCLEOTIDE SEQUENCE</scope>
    <source>
        <strain evidence="3">54006</strain>
    </source>
</reference>
<dbReference type="InterPro" id="IPR017850">
    <property type="entry name" value="Alkaline_phosphatase_core_sf"/>
</dbReference>
<dbReference type="GO" id="GO:0008449">
    <property type="term" value="F:N-acetylglucosamine-6-sulfatase activity"/>
    <property type="evidence" value="ECO:0007669"/>
    <property type="project" value="TreeGrafter"/>
</dbReference>
<dbReference type="InterPro" id="IPR000917">
    <property type="entry name" value="Sulfatase_N"/>
</dbReference>
<gene>
    <name evidence="3" type="ORF">FOIG_15261</name>
</gene>
<dbReference type="HOGENOM" id="CLU_006332_4_0_1"/>
<dbReference type="GeneID" id="42040436"/>
<evidence type="ECO:0000259" key="2">
    <source>
        <dbReference type="Pfam" id="PF00884"/>
    </source>
</evidence>
<dbReference type="AlphaFoldDB" id="X0K3H5"/>
<dbReference type="Pfam" id="PF00884">
    <property type="entry name" value="Sulfatase"/>
    <property type="match status" value="1"/>
</dbReference>
<dbReference type="PANTHER" id="PTHR43108:SF8">
    <property type="entry name" value="SD21168P"/>
    <property type="match status" value="1"/>
</dbReference>
<sequence>MDGLDPNSPEVDGKVESTFAPYGKSFTTRPQGFLDGNRNNYLPIWLQEAGYSTYYTGKLFNAHTVENYDKPHAAGWTSSDFLLDPFIREGTYNTDDLSDKTINYIREAHAAGKPFFIGSAPIAPPPIPKLSRTRVHTNWTISPTDPGIQPLILPPKPAKRHADMFRHLKVPRTPNFNPEEPSGVNWVAQRPQLNQTYIDYGDDLFRLRLESLQAVDETVDRIVKELESLDIMDNTYIIYTSDNGYHIGQYRLSPGKQCRFEEDINVPLLIRGPGVPKGVVSDAMTSHTDLATSISRMTAIKPRPEFDGLAVSLTEDELERATQSRAEHVGIEFWGLAVDEGIDSK</sequence>
<proteinExistence type="inferred from homology"/>
<dbReference type="RefSeq" id="XP_031053699.1">
    <property type="nucleotide sequence ID" value="XM_031216614.1"/>
</dbReference>
<feature type="domain" description="Sulfatase N-terminal" evidence="2">
    <location>
        <begin position="34"/>
        <end position="297"/>
    </location>
</feature>
<evidence type="ECO:0000313" key="3">
    <source>
        <dbReference type="EMBL" id="EXL91609.1"/>
    </source>
</evidence>
<comment type="similarity">
    <text evidence="1">Belongs to the sulfatase family.</text>
</comment>
<dbReference type="EMBL" id="JH658314">
    <property type="protein sequence ID" value="EXL91609.1"/>
    <property type="molecule type" value="Genomic_DNA"/>
</dbReference>
<reference evidence="3" key="1">
    <citation type="submission" date="2011-11" db="EMBL/GenBank/DDBJ databases">
        <title>The Genome Sequence of Fusarium oxysporum II5.</title>
        <authorList>
            <consortium name="The Broad Institute Genome Sequencing Platform"/>
            <person name="Ma L.-J."/>
            <person name="Gale L.R."/>
            <person name="Schwartz D.C."/>
            <person name="Zhou S."/>
            <person name="Corby-Kistler H."/>
            <person name="Young S.K."/>
            <person name="Zeng Q."/>
            <person name="Gargeya S."/>
            <person name="Fitzgerald M."/>
            <person name="Haas B."/>
            <person name="Abouelleil A."/>
            <person name="Alvarado L."/>
            <person name="Arachchi H.M."/>
            <person name="Berlin A."/>
            <person name="Brown A."/>
            <person name="Chapman S.B."/>
            <person name="Chen Z."/>
            <person name="Dunbar C."/>
            <person name="Freedman E."/>
            <person name="Gearin G."/>
            <person name="Goldberg J."/>
            <person name="Griggs A."/>
            <person name="Gujja S."/>
            <person name="Heiman D."/>
            <person name="Howarth C."/>
            <person name="Larson L."/>
            <person name="Lui A."/>
            <person name="MacDonald P.J.P."/>
            <person name="Montmayeur A."/>
            <person name="Murphy C."/>
            <person name="Neiman D."/>
            <person name="Pearson M."/>
            <person name="Priest M."/>
            <person name="Roberts A."/>
            <person name="Saif S."/>
            <person name="Shea T."/>
            <person name="Shenoy N."/>
            <person name="Sisk P."/>
            <person name="Stolte C."/>
            <person name="Sykes S."/>
            <person name="Wortman J."/>
            <person name="Nusbaum C."/>
            <person name="Birren B."/>
        </authorList>
    </citation>
    <scope>NUCLEOTIDE SEQUENCE [LARGE SCALE GENOMIC DNA]</scope>
    <source>
        <strain evidence="3">54006</strain>
    </source>
</reference>